<sequence>MSPTFPEATAAGEIPRRLVFRNAGFLRQPRLRRILALAGHELRLGLPGAGDGVVVWGRSPHAARGEALAARRGLPLLRLEDAFLRSLRPGRLGEPPLGLFLDHGAHFDSASPSDLERLLARHPLDDSNILQRARDGMARIQALHLSKYNNFAPEAPAPPPGYVLVVDQTQGDASIRHSGASPATFREMLVFAQEENPGARIVIKAHPETMAGLRPGHFGPADARPHITLLTDPISPWALLEGAVAVYTVSSQLGFEAILAGHRPRIFGQPFYAGWGLSADESPVPRRRRSLTRAQLFAAAMILAPLWYDPCRDRLCSFEEAVDQLEAETRAFREDRHGHVALGMRRWKRPWLQAMFGRERPLVFETNPARAAARAKAEGRGLLVWASAEPPGLPAPSIRRVEDGFLRSRGLGAGLAPPLSLVADDLGIHYDPGRESRLERLIAAPPPPGGLARAERLLKRLTEARLSKYNLGGALPDLPRGHRILIPGQVEDDASVRLGAGEVRGNAALLQAVRAANPQAVLVYKPHPDVEAGLRPGRITAAEADVIARHADPLALIEACDEVWTLTSLLGFEALIRGRPVTCLGAPFYAGWGLTRDLGPVPARRLRQPDGSPAPRPGLLALVHAALIAYPRCFDPVSRRPCPPEVILDRLAQGPIPHPGLPNRTLARLQASFAGLAPLWRQ</sequence>
<dbReference type="RefSeq" id="WP_107665210.1">
    <property type="nucleotide sequence ID" value="NZ_PZKG01000110.1"/>
</dbReference>
<keyword evidence="1" id="KW-0808">Transferase</keyword>
<dbReference type="GO" id="GO:0015774">
    <property type="term" value="P:polysaccharide transport"/>
    <property type="evidence" value="ECO:0007669"/>
    <property type="project" value="InterPro"/>
</dbReference>
<reference evidence="1 2" key="1">
    <citation type="submission" date="2018-03" db="EMBL/GenBank/DDBJ databases">
        <title>Cereibacter changlensis.</title>
        <authorList>
            <person name="Meyer T.E."/>
            <person name="Miller S."/>
            <person name="Lodha T."/>
            <person name="Gandham S."/>
            <person name="Chintalapati S."/>
            <person name="Chintalapati V.R."/>
        </authorList>
    </citation>
    <scope>NUCLEOTIDE SEQUENCE [LARGE SCALE GENOMIC DNA]</scope>
    <source>
        <strain evidence="1 2">JA139</strain>
    </source>
</reference>
<organism evidence="1 2">
    <name type="scientific">Cereibacter changlensis JA139</name>
    <dbReference type="NCBI Taxonomy" id="1188249"/>
    <lineage>
        <taxon>Bacteria</taxon>
        <taxon>Pseudomonadati</taxon>
        <taxon>Pseudomonadota</taxon>
        <taxon>Alphaproteobacteria</taxon>
        <taxon>Rhodobacterales</taxon>
        <taxon>Paracoccaceae</taxon>
        <taxon>Cereibacter</taxon>
    </lineage>
</organism>
<evidence type="ECO:0000313" key="1">
    <source>
        <dbReference type="EMBL" id="PTE20386.1"/>
    </source>
</evidence>
<dbReference type="CDD" id="cd16439">
    <property type="entry name" value="beta_Kdo_transferase_KpsC_2"/>
    <property type="match status" value="1"/>
</dbReference>
<name>A0A2T4JR73_9RHOB</name>
<proteinExistence type="predicted"/>
<comment type="caution">
    <text evidence="1">The sequence shown here is derived from an EMBL/GenBank/DDBJ whole genome shotgun (WGS) entry which is preliminary data.</text>
</comment>
<evidence type="ECO:0000313" key="2">
    <source>
        <dbReference type="Proteomes" id="UP000241010"/>
    </source>
</evidence>
<keyword evidence="2" id="KW-1185">Reference proteome</keyword>
<dbReference type="EMBL" id="PZKG01000110">
    <property type="protein sequence ID" value="PTE20386.1"/>
    <property type="molecule type" value="Genomic_DNA"/>
</dbReference>
<dbReference type="OrthoDB" id="543755at2"/>
<dbReference type="InterPro" id="IPR007833">
    <property type="entry name" value="Capsule_polysaccharide_synth"/>
</dbReference>
<accession>A0A2T4JR73</accession>
<dbReference type="AlphaFoldDB" id="A0A2T4JR73"/>
<dbReference type="CDD" id="cd16440">
    <property type="entry name" value="beta_Kdo_transferase_KpsC_1"/>
    <property type="match status" value="1"/>
</dbReference>
<dbReference type="GO" id="GO:0016740">
    <property type="term" value="F:transferase activity"/>
    <property type="evidence" value="ECO:0007669"/>
    <property type="project" value="UniProtKB-KW"/>
</dbReference>
<protein>
    <submittedName>
        <fullName evidence="1">Beta-3-deoxy-D-manno-oct-2-ulosonic acid transferase</fullName>
    </submittedName>
</protein>
<dbReference type="Pfam" id="PF05159">
    <property type="entry name" value="Capsule_synth"/>
    <property type="match status" value="2"/>
</dbReference>
<dbReference type="Proteomes" id="UP000241010">
    <property type="component" value="Unassembled WGS sequence"/>
</dbReference>
<dbReference type="GO" id="GO:0000271">
    <property type="term" value="P:polysaccharide biosynthetic process"/>
    <property type="evidence" value="ECO:0007669"/>
    <property type="project" value="InterPro"/>
</dbReference>
<gene>
    <name evidence="1" type="ORF">C5F48_17790</name>
</gene>